<organism evidence="1 2">
    <name type="scientific">Thiosulfatimonas sediminis</name>
    <dbReference type="NCBI Taxonomy" id="2675054"/>
    <lineage>
        <taxon>Bacteria</taxon>
        <taxon>Pseudomonadati</taxon>
        <taxon>Pseudomonadota</taxon>
        <taxon>Gammaproteobacteria</taxon>
        <taxon>Thiotrichales</taxon>
        <taxon>Piscirickettsiaceae</taxon>
        <taxon>Thiosulfatimonas</taxon>
    </lineage>
</organism>
<evidence type="ECO:0000313" key="2">
    <source>
        <dbReference type="Proteomes" id="UP000501726"/>
    </source>
</evidence>
<keyword evidence="2" id="KW-1185">Reference proteome</keyword>
<dbReference type="Gene3D" id="2.40.160.170">
    <property type="match status" value="1"/>
</dbReference>
<dbReference type="AlphaFoldDB" id="A0A6F8PRY0"/>
<accession>A0A6F8PRY0</accession>
<dbReference type="RefSeq" id="WP_173269373.1">
    <property type="nucleotide sequence ID" value="NZ_AP021889.1"/>
</dbReference>
<protein>
    <submittedName>
        <fullName evidence="1">Uncharacterized protein</fullName>
    </submittedName>
</protein>
<name>A0A6F8PRY0_9GAMM</name>
<sequence length="194" mass="22334">MRLHRNVNLRLQHAQGLEYEKYERYLSYDYHYYTDGSMTSLTADFHPFDNGFFLSTGYVLNRFKIKGDSEIPQGSRQSLGSLNVLGIPLISATATATDDITLDAKIRWREHGPRLSTGWLFDVDRHFLIRFEIGALFFGDPTLILVTDGEVDGTDINQIDVVNEERSEQIDSFDKKAGKYDVLPIFNFGMNYRF</sequence>
<dbReference type="Proteomes" id="UP000501726">
    <property type="component" value="Chromosome"/>
</dbReference>
<reference evidence="2" key="1">
    <citation type="submission" date="2019-11" db="EMBL/GenBank/DDBJ databases">
        <title>Isolation and characterization of two novel species in the genus Thiomicrorhabdus.</title>
        <authorList>
            <person name="Mochizuki J."/>
            <person name="Kojima H."/>
            <person name="Fukui M."/>
        </authorList>
    </citation>
    <scope>NUCLEOTIDE SEQUENCE [LARGE SCALE GENOMIC DNA]</scope>
    <source>
        <strain evidence="2">aks77</strain>
    </source>
</reference>
<gene>
    <name evidence="1" type="ORF">THMIRHAS_01510</name>
</gene>
<dbReference type="KEGG" id="tse:THMIRHAS_01510"/>
<proteinExistence type="predicted"/>
<evidence type="ECO:0000313" key="1">
    <source>
        <dbReference type="EMBL" id="BBP44778.1"/>
    </source>
</evidence>
<dbReference type="EMBL" id="AP021889">
    <property type="protein sequence ID" value="BBP44778.1"/>
    <property type="molecule type" value="Genomic_DNA"/>
</dbReference>